<gene>
    <name evidence="1" type="ORF">BDQ12DRAFT_683283</name>
</gene>
<dbReference type="EMBL" id="ML213602">
    <property type="protein sequence ID" value="TFK38757.1"/>
    <property type="molecule type" value="Genomic_DNA"/>
</dbReference>
<organism evidence="1 2">
    <name type="scientific">Crucibulum laeve</name>
    <dbReference type="NCBI Taxonomy" id="68775"/>
    <lineage>
        <taxon>Eukaryota</taxon>
        <taxon>Fungi</taxon>
        <taxon>Dikarya</taxon>
        <taxon>Basidiomycota</taxon>
        <taxon>Agaricomycotina</taxon>
        <taxon>Agaricomycetes</taxon>
        <taxon>Agaricomycetidae</taxon>
        <taxon>Agaricales</taxon>
        <taxon>Agaricineae</taxon>
        <taxon>Nidulariaceae</taxon>
        <taxon>Crucibulum</taxon>
    </lineage>
</organism>
<evidence type="ECO:0000313" key="1">
    <source>
        <dbReference type="EMBL" id="TFK38757.1"/>
    </source>
</evidence>
<accession>A0A5C3M1V5</accession>
<evidence type="ECO:0000313" key="2">
    <source>
        <dbReference type="Proteomes" id="UP000308652"/>
    </source>
</evidence>
<reference evidence="1 2" key="1">
    <citation type="journal article" date="2019" name="Nat. Ecol. Evol.">
        <title>Megaphylogeny resolves global patterns of mushroom evolution.</title>
        <authorList>
            <person name="Varga T."/>
            <person name="Krizsan K."/>
            <person name="Foldi C."/>
            <person name="Dima B."/>
            <person name="Sanchez-Garcia M."/>
            <person name="Sanchez-Ramirez S."/>
            <person name="Szollosi G.J."/>
            <person name="Szarkandi J.G."/>
            <person name="Papp V."/>
            <person name="Albert L."/>
            <person name="Andreopoulos W."/>
            <person name="Angelini C."/>
            <person name="Antonin V."/>
            <person name="Barry K.W."/>
            <person name="Bougher N.L."/>
            <person name="Buchanan P."/>
            <person name="Buyck B."/>
            <person name="Bense V."/>
            <person name="Catcheside P."/>
            <person name="Chovatia M."/>
            <person name="Cooper J."/>
            <person name="Damon W."/>
            <person name="Desjardin D."/>
            <person name="Finy P."/>
            <person name="Geml J."/>
            <person name="Haridas S."/>
            <person name="Hughes K."/>
            <person name="Justo A."/>
            <person name="Karasinski D."/>
            <person name="Kautmanova I."/>
            <person name="Kiss B."/>
            <person name="Kocsube S."/>
            <person name="Kotiranta H."/>
            <person name="LaButti K.M."/>
            <person name="Lechner B.E."/>
            <person name="Liimatainen K."/>
            <person name="Lipzen A."/>
            <person name="Lukacs Z."/>
            <person name="Mihaltcheva S."/>
            <person name="Morgado L.N."/>
            <person name="Niskanen T."/>
            <person name="Noordeloos M.E."/>
            <person name="Ohm R.A."/>
            <person name="Ortiz-Santana B."/>
            <person name="Ovrebo C."/>
            <person name="Racz N."/>
            <person name="Riley R."/>
            <person name="Savchenko A."/>
            <person name="Shiryaev A."/>
            <person name="Soop K."/>
            <person name="Spirin V."/>
            <person name="Szebenyi C."/>
            <person name="Tomsovsky M."/>
            <person name="Tulloss R.E."/>
            <person name="Uehling J."/>
            <person name="Grigoriev I.V."/>
            <person name="Vagvolgyi C."/>
            <person name="Papp T."/>
            <person name="Martin F.M."/>
            <person name="Miettinen O."/>
            <person name="Hibbett D.S."/>
            <person name="Nagy L.G."/>
        </authorList>
    </citation>
    <scope>NUCLEOTIDE SEQUENCE [LARGE SCALE GENOMIC DNA]</scope>
    <source>
        <strain evidence="1 2">CBS 166.37</strain>
    </source>
</reference>
<sequence>MEVISVITTVYTVTRAITDYLDQREEKNATTQQITGITKQIQTLLQPLLAPQNAKKVQPQLLGSIRNIGDVLTMTEEHLTLWKESRSSRLISFFDPSSVTKQLKDDAQLLNQHLVILIAAIAITDHLRNQELAPRVIDRDRHDAVGMHVDHSEVNDFWRRFIGTKIPSISNQTFIHRLSLWLGRSLDESSAMKILLWLDEAGTGNITLPHLQDVLEYRTLRESIDVYTRDPGLPLLLCISNNPLNHSRAINYALKLNVTVVQLPSTAYAIAWMRANDRFLRQNDHSSRIRCISDNVRVKNDPITGIPGINYGAGENLLRHIREQNYRFPVLIRADSSIQMTQYVLSYFMAGSTSRNEICEEYIHALASGRNDDSGWKKYMA</sequence>
<dbReference type="AlphaFoldDB" id="A0A5C3M1V5"/>
<dbReference type="OrthoDB" id="3254241at2759"/>
<dbReference type="Proteomes" id="UP000308652">
    <property type="component" value="Unassembled WGS sequence"/>
</dbReference>
<proteinExistence type="predicted"/>
<protein>
    <submittedName>
        <fullName evidence="1">Uncharacterized protein</fullName>
    </submittedName>
</protein>
<name>A0A5C3M1V5_9AGAR</name>
<keyword evidence="2" id="KW-1185">Reference proteome</keyword>